<dbReference type="RefSeq" id="WP_189243565.1">
    <property type="nucleotide sequence ID" value="NZ_BMQP01000044.1"/>
</dbReference>
<dbReference type="SUPFAM" id="SSF48452">
    <property type="entry name" value="TPR-like"/>
    <property type="match status" value="1"/>
</dbReference>
<comment type="caution">
    <text evidence="3">The sequence shown here is derived from an EMBL/GenBank/DDBJ whole genome shotgun (WGS) entry which is preliminary data.</text>
</comment>
<evidence type="ECO:0000259" key="2">
    <source>
        <dbReference type="Pfam" id="PF00931"/>
    </source>
</evidence>
<evidence type="ECO:0000313" key="4">
    <source>
        <dbReference type="Proteomes" id="UP000655044"/>
    </source>
</evidence>
<proteinExistence type="predicted"/>
<evidence type="ECO:0000256" key="1">
    <source>
        <dbReference type="SAM" id="MobiDB-lite"/>
    </source>
</evidence>
<dbReference type="InterPro" id="IPR002182">
    <property type="entry name" value="NB-ARC"/>
</dbReference>
<dbReference type="AlphaFoldDB" id="A0A8J3S4K6"/>
<feature type="region of interest" description="Disordered" evidence="1">
    <location>
        <begin position="58"/>
        <end position="108"/>
    </location>
</feature>
<dbReference type="Proteomes" id="UP000655044">
    <property type="component" value="Unassembled WGS sequence"/>
</dbReference>
<dbReference type="Gene3D" id="3.40.50.300">
    <property type="entry name" value="P-loop containing nucleotide triphosphate hydrolases"/>
    <property type="match status" value="1"/>
</dbReference>
<gene>
    <name evidence="3" type="ORF">Pro02_61350</name>
</gene>
<dbReference type="Pfam" id="PF00931">
    <property type="entry name" value="NB-ARC"/>
    <property type="match status" value="1"/>
</dbReference>
<dbReference type="PANTHER" id="PTHR47691">
    <property type="entry name" value="REGULATOR-RELATED"/>
    <property type="match status" value="1"/>
</dbReference>
<reference evidence="3" key="1">
    <citation type="submission" date="2021-01" db="EMBL/GenBank/DDBJ databases">
        <title>Whole genome shotgun sequence of Planobispora rosea NBRC 15558.</title>
        <authorList>
            <person name="Komaki H."/>
            <person name="Tamura T."/>
        </authorList>
    </citation>
    <scope>NUCLEOTIDE SEQUENCE</scope>
    <source>
        <strain evidence="3">NBRC 15558</strain>
    </source>
</reference>
<accession>A0A8J3S4K6</accession>
<sequence>MPGDGRTADRWRRRTAVPAASVAAVAAVLADKVEHPLQVVALLLVAGAGAGAAAWSTLSPRRGEDGTPVDAGETGRSAELAEPGKAGARRAGAGKTYTARGLPDRQPTFRGRESELAALIASYEAQREQREQGSVRGPVVLALHGPPGVGKSAIQFELARRLAGRHPDGVLFANLGQAAMRKSPHDVLHALLMELGWPEEEIRSASLQERVGLFRAGTAGRRILVVLDAARDADQLNVLIPNSTECTVLISSRPDLVSARGFPSTAVRPPGPDEALTILAAYSQVDDAATRHLAVELTELCGRLPIALRAAGDRVRHGGGKVQPVVQRLRPERSRLADLAYGGRSIEERLDTEYGRLTDDEKAAFCRLSLVEAASFTPWVIRVLMPVSTGEAANLAAALAAVGLLDDVEADASGFPRYTFHPLTRIFARRRLGVLVPDRHELKEIENRLHRAVLAACCAVLSVLEGRRIGGDYGDVPLPEIGDWAEKVAEDADRWISAELPHLVRAVTEAHQSNENEACWVIAAWLDCWRTSRIDRGTAHRMFELARRAAAGSGTPGALGRVLLAEGIQLLAFEEYDAALKTLEKADREARRAGELRLQAAVRRRIGQVWHGLRHYRAAAEEFETAARDAKAVGDMREYAMARLLHADSVSAFQPADWRTVLPGSVSGRGDMRFHLDEVIVEVRCANRRRDLRTRERALARLHAEDGHGLERFSHLHCELSSGYLWHPGDPVDGARAPVAGRLAAGAILLAAGTGREFTEVRARTLLARALLAEGRLEEARGQLDLADALVPDHPGDRARDCLRAMSGHARGELMVRDGQYRRALELLEPAVRCYQAAGDFWHAAQARALAGTAHRGLRRFGWAMAELSAAVAAFAECGDEPAFDHAADELAEVCAELGLPITKPTLKDRLWRPGP</sequence>
<organism evidence="3 4">
    <name type="scientific">Planobispora rosea</name>
    <dbReference type="NCBI Taxonomy" id="35762"/>
    <lineage>
        <taxon>Bacteria</taxon>
        <taxon>Bacillati</taxon>
        <taxon>Actinomycetota</taxon>
        <taxon>Actinomycetes</taxon>
        <taxon>Streptosporangiales</taxon>
        <taxon>Streptosporangiaceae</taxon>
        <taxon>Planobispora</taxon>
    </lineage>
</organism>
<evidence type="ECO:0000313" key="3">
    <source>
        <dbReference type="EMBL" id="GIH87727.1"/>
    </source>
</evidence>
<name>A0A8J3S4K6_PLARO</name>
<feature type="domain" description="NB-ARC" evidence="2">
    <location>
        <begin position="138"/>
        <end position="260"/>
    </location>
</feature>
<dbReference type="EMBL" id="BOOI01000066">
    <property type="protein sequence ID" value="GIH87727.1"/>
    <property type="molecule type" value="Genomic_DNA"/>
</dbReference>
<protein>
    <recommendedName>
        <fullName evidence="2">NB-ARC domain-containing protein</fullName>
    </recommendedName>
</protein>
<dbReference type="InterPro" id="IPR027417">
    <property type="entry name" value="P-loop_NTPase"/>
</dbReference>
<dbReference type="Gene3D" id="1.25.40.10">
    <property type="entry name" value="Tetratricopeptide repeat domain"/>
    <property type="match status" value="2"/>
</dbReference>
<dbReference type="PRINTS" id="PR00364">
    <property type="entry name" value="DISEASERSIST"/>
</dbReference>
<dbReference type="PANTHER" id="PTHR47691:SF3">
    <property type="entry name" value="HTH-TYPE TRANSCRIPTIONAL REGULATOR RV0890C-RELATED"/>
    <property type="match status" value="1"/>
</dbReference>
<dbReference type="SUPFAM" id="SSF52540">
    <property type="entry name" value="P-loop containing nucleoside triphosphate hydrolases"/>
    <property type="match status" value="1"/>
</dbReference>
<keyword evidence="4" id="KW-1185">Reference proteome</keyword>
<feature type="compositionally biased region" description="Low complexity" evidence="1">
    <location>
        <begin position="84"/>
        <end position="101"/>
    </location>
</feature>
<dbReference type="GO" id="GO:0043531">
    <property type="term" value="F:ADP binding"/>
    <property type="evidence" value="ECO:0007669"/>
    <property type="project" value="InterPro"/>
</dbReference>
<dbReference type="InterPro" id="IPR011990">
    <property type="entry name" value="TPR-like_helical_dom_sf"/>
</dbReference>